<organism evidence="6 7">
    <name type="scientific">Yersinia mollaretii</name>
    <dbReference type="NCBI Taxonomy" id="33060"/>
    <lineage>
        <taxon>Bacteria</taxon>
        <taxon>Pseudomonadati</taxon>
        <taxon>Pseudomonadota</taxon>
        <taxon>Gammaproteobacteria</taxon>
        <taxon>Enterobacterales</taxon>
        <taxon>Yersiniaceae</taxon>
        <taxon>Yersinia</taxon>
    </lineage>
</organism>
<proteinExistence type="inferred from homology"/>
<dbReference type="PANTHER" id="PTHR37419:SF1">
    <property type="entry name" value="SERINE_THREONINE-PROTEIN KINASE TOXIN HIPA"/>
    <property type="match status" value="1"/>
</dbReference>
<evidence type="ECO:0000256" key="2">
    <source>
        <dbReference type="ARBA" id="ARBA00022679"/>
    </source>
</evidence>
<evidence type="ECO:0000259" key="4">
    <source>
        <dbReference type="Pfam" id="PF07804"/>
    </source>
</evidence>
<protein>
    <submittedName>
        <fullName evidence="6">Protein hipA</fullName>
    </submittedName>
</protein>
<dbReference type="RefSeq" id="WP_049677725.1">
    <property type="nucleotide sequence ID" value="NZ_CABMMJ010000001.1"/>
</dbReference>
<dbReference type="Pfam" id="PF13657">
    <property type="entry name" value="Couple_hipA"/>
    <property type="match status" value="1"/>
</dbReference>
<dbReference type="GO" id="GO:0005829">
    <property type="term" value="C:cytosol"/>
    <property type="evidence" value="ECO:0007669"/>
    <property type="project" value="TreeGrafter"/>
</dbReference>
<dbReference type="Pfam" id="PF07804">
    <property type="entry name" value="HipA_C"/>
    <property type="match status" value="1"/>
</dbReference>
<keyword evidence="2" id="KW-0808">Transferase</keyword>
<dbReference type="EMBL" id="CQBM01000001">
    <property type="protein sequence ID" value="CNH28278.1"/>
    <property type="molecule type" value="Genomic_DNA"/>
</dbReference>
<reference evidence="6 7" key="1">
    <citation type="submission" date="2015-03" db="EMBL/GenBank/DDBJ databases">
        <authorList>
            <consortium name="Pathogen Informatics"/>
            <person name="Murphy D."/>
        </authorList>
    </citation>
    <scope>NUCLEOTIDE SEQUENCE [LARGE SCALE GENOMIC DNA]</scope>
    <source>
        <strain evidence="6 7">FE82747</strain>
    </source>
</reference>
<accession>A0AA36LJS5</accession>
<feature type="domain" description="HipA N-terminal subdomain 1" evidence="5">
    <location>
        <begin position="3"/>
        <end position="99"/>
    </location>
</feature>
<dbReference type="PANTHER" id="PTHR37419">
    <property type="entry name" value="SERINE/THREONINE-PROTEIN KINASE TOXIN HIPA"/>
    <property type="match status" value="1"/>
</dbReference>
<sequence>MKLDVQISGKNVAKLFRERDEYLLQYLPGISENNFISLTMPVRDLAWRWPRDLHPFFRQNLPEGYLLGIIREEFGPLLDGTDLSLLAVIGGTGIGRVTVTPEGVAPGFELEPLQIEELLKGNNTTDHFASLVRRYARAAVSGVVPKFLAPDRTETDPLGKPTLRTSKHIIKGSDENTPFLGFNEFYTMRVLERLKVTPVAASTMSADGRILVVERFDINAEGHPIFGLEDACSLLGMPPHEKYATTMEKVLNATRVYIPKSDMRRQMEALGWLMLTNFVVRNADCHAKNIALLYTSSADVAYTPVYDLVTTQAYPRFGHNPPALSIEGRQTWAAGKSLARFFNHRLGIPPRRYAEMVETLCESAVEVGHEMIEAAKNEPLWREITKQMLHAWNEGMSSLRSPKVAVEFRSMGPLIKAAGFSDVHPPENEKESFGRSELLARRAKSKKIG</sequence>
<evidence type="ECO:0000256" key="1">
    <source>
        <dbReference type="ARBA" id="ARBA00010164"/>
    </source>
</evidence>
<dbReference type="InterPro" id="IPR012893">
    <property type="entry name" value="HipA-like_C"/>
</dbReference>
<evidence type="ECO:0000313" key="7">
    <source>
        <dbReference type="Proteomes" id="UP000040841"/>
    </source>
</evidence>
<keyword evidence="3" id="KW-0418">Kinase</keyword>
<dbReference type="Proteomes" id="UP000040841">
    <property type="component" value="Unassembled WGS sequence"/>
</dbReference>
<evidence type="ECO:0000256" key="3">
    <source>
        <dbReference type="ARBA" id="ARBA00022777"/>
    </source>
</evidence>
<dbReference type="AlphaFoldDB" id="A0AA36LJS5"/>
<dbReference type="GO" id="GO:0004674">
    <property type="term" value="F:protein serine/threonine kinase activity"/>
    <property type="evidence" value="ECO:0007669"/>
    <property type="project" value="TreeGrafter"/>
</dbReference>
<feature type="domain" description="HipA-like C-terminal" evidence="4">
    <location>
        <begin position="139"/>
        <end position="366"/>
    </location>
</feature>
<comment type="caution">
    <text evidence="6">The sequence shown here is derived from an EMBL/GenBank/DDBJ whole genome shotgun (WGS) entry which is preliminary data.</text>
</comment>
<dbReference type="InterPro" id="IPR052028">
    <property type="entry name" value="HipA_Ser/Thr_kinase"/>
</dbReference>
<name>A0AA36LJS5_YERMO</name>
<gene>
    <name evidence="6" type="ORF">ERS008502_00009</name>
</gene>
<comment type="similarity">
    <text evidence="1">Belongs to the HipA Ser/Thr kinase family.</text>
</comment>
<dbReference type="InterPro" id="IPR017508">
    <property type="entry name" value="HipA_N1"/>
</dbReference>
<evidence type="ECO:0000313" key="6">
    <source>
        <dbReference type="EMBL" id="CNH28278.1"/>
    </source>
</evidence>
<evidence type="ECO:0000259" key="5">
    <source>
        <dbReference type="Pfam" id="PF13657"/>
    </source>
</evidence>